<dbReference type="PANTHER" id="PTHR43776">
    <property type="entry name" value="TRANSPORT ATP-BINDING PROTEIN"/>
    <property type="match status" value="1"/>
</dbReference>
<dbReference type="InterPro" id="IPR003593">
    <property type="entry name" value="AAA+_ATPase"/>
</dbReference>
<dbReference type="InterPro" id="IPR027417">
    <property type="entry name" value="P-loop_NTPase"/>
</dbReference>
<comment type="caution">
    <text evidence="6">The sequence shown here is derived from an EMBL/GenBank/DDBJ whole genome shotgun (WGS) entry which is preliminary data.</text>
</comment>
<evidence type="ECO:0000256" key="3">
    <source>
        <dbReference type="ARBA" id="ARBA00022741"/>
    </source>
</evidence>
<dbReference type="InterPro" id="IPR003439">
    <property type="entry name" value="ABC_transporter-like_ATP-bd"/>
</dbReference>
<dbReference type="InterPro" id="IPR017871">
    <property type="entry name" value="ABC_transporter-like_CS"/>
</dbReference>
<dbReference type="GO" id="GO:0016887">
    <property type="term" value="F:ATP hydrolysis activity"/>
    <property type="evidence" value="ECO:0007669"/>
    <property type="project" value="InterPro"/>
</dbReference>
<dbReference type="InterPro" id="IPR050319">
    <property type="entry name" value="ABC_transp_ATP-bind"/>
</dbReference>
<dbReference type="SUPFAM" id="SSF52540">
    <property type="entry name" value="P-loop containing nucleoside triphosphate hydrolases"/>
    <property type="match status" value="2"/>
</dbReference>
<dbReference type="PROSITE" id="PS00211">
    <property type="entry name" value="ABC_TRANSPORTER_1"/>
    <property type="match status" value="2"/>
</dbReference>
<proteinExistence type="inferred from homology"/>
<dbReference type="SMART" id="SM00382">
    <property type="entry name" value="AAA"/>
    <property type="match status" value="2"/>
</dbReference>
<evidence type="ECO:0000256" key="1">
    <source>
        <dbReference type="ARBA" id="ARBA00005417"/>
    </source>
</evidence>
<dbReference type="GO" id="GO:0015833">
    <property type="term" value="P:peptide transport"/>
    <property type="evidence" value="ECO:0007669"/>
    <property type="project" value="InterPro"/>
</dbReference>
<dbReference type="PROSITE" id="PS50893">
    <property type="entry name" value="ABC_TRANSPORTER_2"/>
    <property type="match status" value="2"/>
</dbReference>
<keyword evidence="3" id="KW-0547">Nucleotide-binding</keyword>
<dbReference type="InterPro" id="IPR013563">
    <property type="entry name" value="Oligopep_ABC_C"/>
</dbReference>
<feature type="domain" description="ABC transporter" evidence="5">
    <location>
        <begin position="277"/>
        <end position="527"/>
    </location>
</feature>
<evidence type="ECO:0000256" key="2">
    <source>
        <dbReference type="ARBA" id="ARBA00022448"/>
    </source>
</evidence>
<keyword evidence="4 6" id="KW-0067">ATP-binding</keyword>
<protein>
    <submittedName>
        <fullName evidence="6">ABC transporter ATP-binding protein</fullName>
    </submittedName>
</protein>
<evidence type="ECO:0000313" key="7">
    <source>
        <dbReference type="Proteomes" id="UP000217771"/>
    </source>
</evidence>
<keyword evidence="7" id="KW-1185">Reference proteome</keyword>
<dbReference type="Proteomes" id="UP000217771">
    <property type="component" value="Unassembled WGS sequence"/>
</dbReference>
<name>A0A2A2F1C8_9GAMM</name>
<accession>A0A2A2F1C8</accession>
<evidence type="ECO:0000313" key="6">
    <source>
        <dbReference type="EMBL" id="PAU78429.1"/>
    </source>
</evidence>
<organism evidence="6 7">
    <name type="scientific">Halomonas salipaludis</name>
    <dbReference type="NCBI Taxonomy" id="2032625"/>
    <lineage>
        <taxon>Bacteria</taxon>
        <taxon>Pseudomonadati</taxon>
        <taxon>Pseudomonadota</taxon>
        <taxon>Gammaproteobacteria</taxon>
        <taxon>Oceanospirillales</taxon>
        <taxon>Halomonadaceae</taxon>
        <taxon>Halomonas</taxon>
    </lineage>
</organism>
<dbReference type="EMBL" id="NSKB01000002">
    <property type="protein sequence ID" value="PAU78429.1"/>
    <property type="molecule type" value="Genomic_DNA"/>
</dbReference>
<reference evidence="6 7" key="1">
    <citation type="submission" date="2017-08" db="EMBL/GenBank/DDBJ databases">
        <title>Halomonas alkalisoli sp. nov., isolated from saline alkaline soil.</title>
        <authorList>
            <person name="Wang D."/>
            <person name="Zhang G."/>
        </authorList>
    </citation>
    <scope>NUCLEOTIDE SEQUENCE [LARGE SCALE GENOMIC DNA]</scope>
    <source>
        <strain evidence="6 7">WRN001</strain>
    </source>
</reference>
<dbReference type="RefSeq" id="WP_095620102.1">
    <property type="nucleotide sequence ID" value="NZ_NSKB01000002.1"/>
</dbReference>
<dbReference type="NCBIfam" id="NF007739">
    <property type="entry name" value="PRK10419.1"/>
    <property type="match status" value="2"/>
</dbReference>
<dbReference type="FunFam" id="3.40.50.300:FF:000016">
    <property type="entry name" value="Oligopeptide ABC transporter ATP-binding component"/>
    <property type="match status" value="1"/>
</dbReference>
<evidence type="ECO:0000259" key="5">
    <source>
        <dbReference type="PROSITE" id="PS50893"/>
    </source>
</evidence>
<feature type="domain" description="ABC transporter" evidence="5">
    <location>
        <begin position="6"/>
        <end position="256"/>
    </location>
</feature>
<dbReference type="GO" id="GO:0055085">
    <property type="term" value="P:transmembrane transport"/>
    <property type="evidence" value="ECO:0007669"/>
    <property type="project" value="UniProtKB-ARBA"/>
</dbReference>
<dbReference type="AlphaFoldDB" id="A0A2A2F1C8"/>
<dbReference type="GO" id="GO:0005524">
    <property type="term" value="F:ATP binding"/>
    <property type="evidence" value="ECO:0007669"/>
    <property type="project" value="UniProtKB-KW"/>
</dbReference>
<dbReference type="Pfam" id="PF00005">
    <property type="entry name" value="ABC_tran"/>
    <property type="match status" value="2"/>
</dbReference>
<dbReference type="OrthoDB" id="9784450at2"/>
<evidence type="ECO:0000256" key="4">
    <source>
        <dbReference type="ARBA" id="ARBA00022840"/>
    </source>
</evidence>
<dbReference type="Pfam" id="PF08352">
    <property type="entry name" value="oligo_HPY"/>
    <property type="match status" value="2"/>
</dbReference>
<dbReference type="NCBIfam" id="NF008453">
    <property type="entry name" value="PRK11308.1"/>
    <property type="match status" value="2"/>
</dbReference>
<dbReference type="PANTHER" id="PTHR43776:SF7">
    <property type="entry name" value="D,D-DIPEPTIDE TRANSPORT ATP-BINDING PROTEIN DDPF-RELATED"/>
    <property type="match status" value="1"/>
</dbReference>
<sequence length="548" mass="60086">MKAPLLDVSNLHVCFGEHKAVKGLDFTLHRHETLALVGESGSGKSATALAILRLIEHEGGSITQGRIRLFGDETHDLTALTDKQMQAIRGRLVSMVFQEPMTALNPVMTIGQQLFEALGKEQAITHRALQRLAIESLERVKVPHAAHRLRQYPHELSGGQRQRVLIAMALAAKPNLLIADEPSTALDVTTQAEILALLRQLQEETGMSVLFITHDMGVVSEIADRVVVLKDGHKIEEASVSALFDTPREPYTRLLMEAAPRLGAGSPAPPKASAPVLDVSDLVTIYPGRRPHPFAPRQEVRAVDGVSLHIGHAETLGLVGESGCGKSSLARSILRLTPIHAGAIRLDGRDVSLLKGRHLLPMRRAVQMIFQDPFAALNPRLPAWNLVTEPALIHGLVKERERRDLAVTLLEEVALGSEHLERYPHQFSGGQRQRLCIARALSVRPRLIIADEPVSALDVSIAKQVTELLQELQQRLGLSLLFITHDVAVVERVSHRLAVMLGGRIVETGSTSQVLASPQHDYTRQLIEAVPHVEPRRQAPRSPMLSAL</sequence>
<comment type="similarity">
    <text evidence="1">Belongs to the ABC transporter superfamily.</text>
</comment>
<dbReference type="CDD" id="cd03257">
    <property type="entry name" value="ABC_NikE_OppD_transporters"/>
    <property type="match status" value="2"/>
</dbReference>
<gene>
    <name evidence="6" type="ORF">CK498_06935</name>
</gene>
<dbReference type="Gene3D" id="3.40.50.300">
    <property type="entry name" value="P-loop containing nucleotide triphosphate hydrolases"/>
    <property type="match status" value="2"/>
</dbReference>
<keyword evidence="2" id="KW-0813">Transport</keyword>